<protein>
    <submittedName>
        <fullName evidence="2">Uncharacterized protein</fullName>
    </submittedName>
</protein>
<reference evidence="2 3" key="1">
    <citation type="submission" date="2020-05" db="EMBL/GenBank/DDBJ databases">
        <authorList>
            <person name="Campoy J."/>
            <person name="Schneeberger K."/>
            <person name="Spophaly S."/>
        </authorList>
    </citation>
    <scope>NUCLEOTIDE SEQUENCE [LARGE SCALE GENOMIC DNA]</scope>
    <source>
        <strain evidence="2">PruArmRojPasFocal</strain>
    </source>
</reference>
<feature type="region of interest" description="Disordered" evidence="1">
    <location>
        <begin position="1"/>
        <end position="34"/>
    </location>
</feature>
<sequence>MGRGSAAPFAPSQNSGGEDCRHPPRGRRRVPTWPVDQNHIPRDLVYVVRQVVDPNLAVREQQILDRPALVFDLASGRREQLFIIFDLGRVRHVVCFGGVVRMGLFEPGDQELALVEEDGAAVVIEGEVEEGLVGEPKNEEIAGRCAEAGEGGGYGGDLWRGHVGCRRGVRRSGVVKKSIENGRLEWDCGGGREGGVGEGLWDGGVYESESECEGEEGEEEEQP</sequence>
<name>A0A6J5VN07_PRUAR</name>
<feature type="compositionally biased region" description="Acidic residues" evidence="1">
    <location>
        <begin position="208"/>
        <end position="223"/>
    </location>
</feature>
<dbReference type="Proteomes" id="UP000507222">
    <property type="component" value="Unassembled WGS sequence"/>
</dbReference>
<evidence type="ECO:0000256" key="1">
    <source>
        <dbReference type="SAM" id="MobiDB-lite"/>
    </source>
</evidence>
<evidence type="ECO:0000313" key="2">
    <source>
        <dbReference type="EMBL" id="CAB4290550.1"/>
    </source>
</evidence>
<proteinExistence type="predicted"/>
<organism evidence="2 3">
    <name type="scientific">Prunus armeniaca</name>
    <name type="common">Apricot</name>
    <name type="synonym">Armeniaca vulgaris</name>
    <dbReference type="NCBI Taxonomy" id="36596"/>
    <lineage>
        <taxon>Eukaryota</taxon>
        <taxon>Viridiplantae</taxon>
        <taxon>Streptophyta</taxon>
        <taxon>Embryophyta</taxon>
        <taxon>Tracheophyta</taxon>
        <taxon>Spermatophyta</taxon>
        <taxon>Magnoliopsida</taxon>
        <taxon>eudicotyledons</taxon>
        <taxon>Gunneridae</taxon>
        <taxon>Pentapetalae</taxon>
        <taxon>rosids</taxon>
        <taxon>fabids</taxon>
        <taxon>Rosales</taxon>
        <taxon>Rosaceae</taxon>
        <taxon>Amygdaloideae</taxon>
        <taxon>Amygdaleae</taxon>
        <taxon>Prunus</taxon>
    </lineage>
</organism>
<gene>
    <name evidence="2" type="ORF">CURHAP_LOCUS50628</name>
</gene>
<evidence type="ECO:0000313" key="3">
    <source>
        <dbReference type="Proteomes" id="UP000507222"/>
    </source>
</evidence>
<feature type="region of interest" description="Disordered" evidence="1">
    <location>
        <begin position="195"/>
        <end position="223"/>
    </location>
</feature>
<dbReference type="EMBL" id="CAEKDK010000008">
    <property type="protein sequence ID" value="CAB4290550.1"/>
    <property type="molecule type" value="Genomic_DNA"/>
</dbReference>
<dbReference type="AlphaFoldDB" id="A0A6J5VN07"/>
<accession>A0A6J5VN07</accession>